<organism evidence="9 10">
    <name type="scientific">Sutcliffiella cohnii</name>
    <dbReference type="NCBI Taxonomy" id="33932"/>
    <lineage>
        <taxon>Bacteria</taxon>
        <taxon>Bacillati</taxon>
        <taxon>Bacillota</taxon>
        <taxon>Bacilli</taxon>
        <taxon>Bacillales</taxon>
        <taxon>Bacillaceae</taxon>
        <taxon>Sutcliffiella</taxon>
    </lineage>
</organism>
<proteinExistence type="predicted"/>
<keyword evidence="7" id="KW-1133">Transmembrane helix</keyword>
<dbReference type="InterPro" id="IPR034214">
    <property type="entry name" value="Ba3_CcO_II_C"/>
</dbReference>
<evidence type="ECO:0000256" key="5">
    <source>
        <dbReference type="ARBA" id="ARBA00031399"/>
    </source>
</evidence>
<dbReference type="Proteomes" id="UP000215224">
    <property type="component" value="Chromosome"/>
</dbReference>
<dbReference type="PRINTS" id="PR01166">
    <property type="entry name" value="CYCOXIDASEII"/>
</dbReference>
<evidence type="ECO:0000256" key="7">
    <source>
        <dbReference type="SAM" id="Phobius"/>
    </source>
</evidence>
<dbReference type="InterPro" id="IPR001505">
    <property type="entry name" value="Copper_CuA"/>
</dbReference>
<evidence type="ECO:0000256" key="4">
    <source>
        <dbReference type="ARBA" id="ARBA00024688"/>
    </source>
</evidence>
<keyword evidence="3" id="KW-0186">Copper</keyword>
<dbReference type="PROSITE" id="PS50857">
    <property type="entry name" value="COX2_CUA"/>
    <property type="match status" value="1"/>
</dbReference>
<dbReference type="SUPFAM" id="SSF49503">
    <property type="entry name" value="Cupredoxins"/>
    <property type="match status" value="1"/>
</dbReference>
<name>A0A223KQ59_9BACI</name>
<comment type="subcellular location">
    <subcellularLocation>
        <location evidence="1">Cell envelope</location>
    </subcellularLocation>
</comment>
<feature type="transmembrane region" description="Helical" evidence="7">
    <location>
        <begin position="9"/>
        <end position="32"/>
    </location>
</feature>
<dbReference type="RefSeq" id="WP_066414281.1">
    <property type="nucleotide sequence ID" value="NZ_CP018866.1"/>
</dbReference>
<dbReference type="InterPro" id="IPR008972">
    <property type="entry name" value="Cupredoxin"/>
</dbReference>
<dbReference type="InterPro" id="IPR051403">
    <property type="entry name" value="NosZ/Cyto_c_oxidase_sub2"/>
</dbReference>
<dbReference type="GO" id="GO:0005507">
    <property type="term" value="F:copper ion binding"/>
    <property type="evidence" value="ECO:0007669"/>
    <property type="project" value="InterPro"/>
</dbReference>
<dbReference type="GO" id="GO:0016020">
    <property type="term" value="C:membrane"/>
    <property type="evidence" value="ECO:0007669"/>
    <property type="project" value="InterPro"/>
</dbReference>
<dbReference type="PANTHER" id="PTHR42838">
    <property type="entry name" value="CYTOCHROME C OXIDASE SUBUNIT II"/>
    <property type="match status" value="1"/>
</dbReference>
<feature type="domain" description="Cytochrome oxidase subunit II copper A binding" evidence="8">
    <location>
        <begin position="64"/>
        <end position="159"/>
    </location>
</feature>
<keyword evidence="7" id="KW-0812">Transmembrane</keyword>
<evidence type="ECO:0000313" key="10">
    <source>
        <dbReference type="Proteomes" id="UP000215224"/>
    </source>
</evidence>
<dbReference type="CDD" id="cd13913">
    <property type="entry name" value="ba3_CcO_II_C"/>
    <property type="match status" value="1"/>
</dbReference>
<evidence type="ECO:0000259" key="8">
    <source>
        <dbReference type="PROSITE" id="PS50857"/>
    </source>
</evidence>
<dbReference type="AlphaFoldDB" id="A0A223KQ59"/>
<dbReference type="STRING" id="1314751.GCA_001591425_01536"/>
<dbReference type="InterPro" id="IPR002429">
    <property type="entry name" value="CcO_II-like_C"/>
</dbReference>
<gene>
    <name evidence="9" type="ORF">BC6307_10290</name>
</gene>
<dbReference type="PROSITE" id="PS00078">
    <property type="entry name" value="COX2"/>
    <property type="match status" value="1"/>
</dbReference>
<keyword evidence="2" id="KW-0479">Metal-binding</keyword>
<comment type="catalytic activity">
    <reaction evidence="6">
        <text>4 Fe(II)-[cytochrome c] + O2 + 8 H(+)(in) = 4 Fe(III)-[cytochrome c] + 2 H2O + 4 H(+)(out)</text>
        <dbReference type="Rhea" id="RHEA:11436"/>
        <dbReference type="Rhea" id="RHEA-COMP:10350"/>
        <dbReference type="Rhea" id="RHEA-COMP:14399"/>
        <dbReference type="ChEBI" id="CHEBI:15377"/>
        <dbReference type="ChEBI" id="CHEBI:15378"/>
        <dbReference type="ChEBI" id="CHEBI:15379"/>
        <dbReference type="ChEBI" id="CHEBI:29033"/>
        <dbReference type="ChEBI" id="CHEBI:29034"/>
        <dbReference type="EC" id="7.1.1.9"/>
    </reaction>
</comment>
<evidence type="ECO:0000256" key="1">
    <source>
        <dbReference type="ARBA" id="ARBA00004196"/>
    </source>
</evidence>
<keyword evidence="7" id="KW-0472">Membrane</keyword>
<sequence length="159" mass="17625">MHIHKFEKIWLIFGIATLLVFLSTIGVSAFYLGNQPPSCLVTIDPEKVAETPPFNEPGLKQVGENEYELTMVASAFHYEPSHVQIPLGATVHISVTTVDVIHGFQVPGTNINMMVEPGYVSTLTAQFNREGEFLVLCNEYCGVGHHMMTSTFEVIKNVE</sequence>
<accession>A0A223KQ59</accession>
<keyword evidence="10" id="KW-1185">Reference proteome</keyword>
<reference evidence="9 10" key="1">
    <citation type="submission" date="2016-12" db="EMBL/GenBank/DDBJ databases">
        <title>The whole genome sequencing and assembly of Bacillus cohnii DSM 6307T strain.</title>
        <authorList>
            <person name="Lee Y.-J."/>
            <person name="Yi H."/>
            <person name="Bahn Y.-S."/>
            <person name="Kim J.F."/>
            <person name="Lee D.-W."/>
        </authorList>
    </citation>
    <scope>NUCLEOTIDE SEQUENCE [LARGE SCALE GENOMIC DNA]</scope>
    <source>
        <strain evidence="9 10">DSM 6307</strain>
    </source>
</reference>
<dbReference type="PANTHER" id="PTHR42838:SF2">
    <property type="entry name" value="NITROUS-OXIDE REDUCTASE"/>
    <property type="match status" value="1"/>
</dbReference>
<protein>
    <recommendedName>
        <fullName evidence="5">Cytochrome aa3 subunit 2</fullName>
    </recommendedName>
</protein>
<dbReference type="EMBL" id="CP018866">
    <property type="protein sequence ID" value="AST91640.1"/>
    <property type="molecule type" value="Genomic_DNA"/>
</dbReference>
<dbReference type="GO" id="GO:0030313">
    <property type="term" value="C:cell envelope"/>
    <property type="evidence" value="ECO:0007669"/>
    <property type="project" value="UniProtKB-SubCell"/>
</dbReference>
<evidence type="ECO:0000256" key="2">
    <source>
        <dbReference type="ARBA" id="ARBA00022723"/>
    </source>
</evidence>
<dbReference type="GO" id="GO:0004129">
    <property type="term" value="F:cytochrome-c oxidase activity"/>
    <property type="evidence" value="ECO:0007669"/>
    <property type="project" value="UniProtKB-EC"/>
</dbReference>
<evidence type="ECO:0000256" key="3">
    <source>
        <dbReference type="ARBA" id="ARBA00023008"/>
    </source>
</evidence>
<dbReference type="KEGG" id="bcoh:BC6307_10290"/>
<dbReference type="Pfam" id="PF00116">
    <property type="entry name" value="COX2"/>
    <property type="match status" value="1"/>
</dbReference>
<dbReference type="Gene3D" id="2.60.40.420">
    <property type="entry name" value="Cupredoxins - blue copper proteins"/>
    <property type="match status" value="1"/>
</dbReference>
<comment type="function">
    <text evidence="4">Subunits I and II form the functional core of the enzyme complex. Electrons originating in cytochrome c are transferred via heme a and Cu(A) to the binuclear center formed by heme a3 and Cu(B).</text>
</comment>
<evidence type="ECO:0000313" key="9">
    <source>
        <dbReference type="EMBL" id="AST91640.1"/>
    </source>
</evidence>
<evidence type="ECO:0000256" key="6">
    <source>
        <dbReference type="ARBA" id="ARBA00047816"/>
    </source>
</evidence>